<dbReference type="EMBL" id="MU393444">
    <property type="protein sequence ID" value="KAI4867789.1"/>
    <property type="molecule type" value="Genomic_DNA"/>
</dbReference>
<evidence type="ECO:0000313" key="1">
    <source>
        <dbReference type="EMBL" id="KAI4867789.1"/>
    </source>
</evidence>
<keyword evidence="2" id="KW-1185">Reference proteome</keyword>
<gene>
    <name evidence="1" type="ORF">F4820DRAFT_412772</name>
</gene>
<accession>A0ACB9Z7P2</accession>
<organism evidence="1 2">
    <name type="scientific">Hypoxylon rubiginosum</name>
    <dbReference type="NCBI Taxonomy" id="110542"/>
    <lineage>
        <taxon>Eukaryota</taxon>
        <taxon>Fungi</taxon>
        <taxon>Dikarya</taxon>
        <taxon>Ascomycota</taxon>
        <taxon>Pezizomycotina</taxon>
        <taxon>Sordariomycetes</taxon>
        <taxon>Xylariomycetidae</taxon>
        <taxon>Xylariales</taxon>
        <taxon>Hypoxylaceae</taxon>
        <taxon>Hypoxylon</taxon>
    </lineage>
</organism>
<sequence length="452" mass="50000">MDTMDLDVEMDVDVDLVPDEPIIPDPEPRDTHRDRSPGEIDDLAEEDENTPVPTKLHVRGLDVMNPDEVKAYVAEHYSEDPIDRIEWIDDSSANLLFSSAAAAARALGSLVLEDVQDVAHLPLRKLVPAKTFSKRPEVSLQIRLAVATDKKQAGAASRSRFYLLNPEYDPEERRRRDPRRYRERDGDGISRRRARDPGYDDTVDQFDASMYDDDQATLSSRALQARPRRRRSYTPDTDGDRQAGSSSYRNENRGKELFPSGSTSRNGSRRDRSASPTRDRDGDRMMDEIPNGAAGARNRDRARAIKSRLSHGKQTRELFPDQSSAGSGRLGDDVEDTATLLAKGIMLPLMDESSDVPASSGRKLEDRITVPGKGKLADRITGVGDTTGSGFNIRGTASQKNAGQGFAIKGSAGKSAKELFPDKLGANSRKELFADGLEGRSRQRRRAGDLFD</sequence>
<proteinExistence type="predicted"/>
<reference evidence="1 2" key="1">
    <citation type="journal article" date="2022" name="New Phytol.">
        <title>Ecological generalism drives hyperdiversity of secondary metabolite gene clusters in xylarialean endophytes.</title>
        <authorList>
            <person name="Franco M.E.E."/>
            <person name="Wisecaver J.H."/>
            <person name="Arnold A.E."/>
            <person name="Ju Y.M."/>
            <person name="Slot J.C."/>
            <person name="Ahrendt S."/>
            <person name="Moore L.P."/>
            <person name="Eastman K.E."/>
            <person name="Scott K."/>
            <person name="Konkel Z."/>
            <person name="Mondo S.J."/>
            <person name="Kuo A."/>
            <person name="Hayes R.D."/>
            <person name="Haridas S."/>
            <person name="Andreopoulos B."/>
            <person name="Riley R."/>
            <person name="LaButti K."/>
            <person name="Pangilinan J."/>
            <person name="Lipzen A."/>
            <person name="Amirebrahimi M."/>
            <person name="Yan J."/>
            <person name="Adam C."/>
            <person name="Keymanesh K."/>
            <person name="Ng V."/>
            <person name="Louie K."/>
            <person name="Northen T."/>
            <person name="Drula E."/>
            <person name="Henrissat B."/>
            <person name="Hsieh H.M."/>
            <person name="Youens-Clark K."/>
            <person name="Lutzoni F."/>
            <person name="Miadlikowska J."/>
            <person name="Eastwood D.C."/>
            <person name="Hamelin R.C."/>
            <person name="Grigoriev I.V."/>
            <person name="U'Ren J.M."/>
        </authorList>
    </citation>
    <scope>NUCLEOTIDE SEQUENCE [LARGE SCALE GENOMIC DNA]</scope>
    <source>
        <strain evidence="1 2">CBS 119005</strain>
    </source>
</reference>
<protein>
    <submittedName>
        <fullName evidence="1">Uncharacterized protein</fullName>
    </submittedName>
</protein>
<name>A0ACB9Z7P2_9PEZI</name>
<comment type="caution">
    <text evidence="1">The sequence shown here is derived from an EMBL/GenBank/DDBJ whole genome shotgun (WGS) entry which is preliminary data.</text>
</comment>
<dbReference type="Proteomes" id="UP001497700">
    <property type="component" value="Unassembled WGS sequence"/>
</dbReference>
<evidence type="ECO:0000313" key="2">
    <source>
        <dbReference type="Proteomes" id="UP001497700"/>
    </source>
</evidence>